<dbReference type="OMA" id="MSTESEW"/>
<evidence type="ECO:0000313" key="2">
    <source>
        <dbReference type="Proteomes" id="UP000053144"/>
    </source>
</evidence>
<dbReference type="STRING" id="3914.A0A0L9V7E2"/>
<dbReference type="SUPFAM" id="SSF56672">
    <property type="entry name" value="DNA/RNA polymerases"/>
    <property type="match status" value="1"/>
</dbReference>
<evidence type="ECO:0000313" key="1">
    <source>
        <dbReference type="EMBL" id="KOM50961.1"/>
    </source>
</evidence>
<dbReference type="EMBL" id="CM003378">
    <property type="protein sequence ID" value="KOM50961.1"/>
    <property type="molecule type" value="Genomic_DNA"/>
</dbReference>
<reference evidence="2" key="1">
    <citation type="journal article" date="2015" name="Proc. Natl. Acad. Sci. U.S.A.">
        <title>Genome sequencing of adzuki bean (Vigna angularis) provides insight into high starch and low fat accumulation and domestication.</title>
        <authorList>
            <person name="Yang K."/>
            <person name="Tian Z."/>
            <person name="Chen C."/>
            <person name="Luo L."/>
            <person name="Zhao B."/>
            <person name="Wang Z."/>
            <person name="Yu L."/>
            <person name="Li Y."/>
            <person name="Sun Y."/>
            <person name="Li W."/>
            <person name="Chen Y."/>
            <person name="Li Y."/>
            <person name="Zhang Y."/>
            <person name="Ai D."/>
            <person name="Zhao J."/>
            <person name="Shang C."/>
            <person name="Ma Y."/>
            <person name="Wu B."/>
            <person name="Wang M."/>
            <person name="Gao L."/>
            <person name="Sun D."/>
            <person name="Zhang P."/>
            <person name="Guo F."/>
            <person name="Wang W."/>
            <person name="Li Y."/>
            <person name="Wang J."/>
            <person name="Varshney R.K."/>
            <person name="Wang J."/>
            <person name="Ling H.Q."/>
            <person name="Wan P."/>
        </authorList>
    </citation>
    <scope>NUCLEOTIDE SEQUENCE</scope>
    <source>
        <strain evidence="2">cv. Jingnong 6</strain>
    </source>
</reference>
<sequence>MSTESEWREPCQTKGEWEAVKWILRYLRKTKEKCLCFSKGELKVQGYVDADFAGEIDYRRSTTGYIFTVGTTAVSWMSQIQKIVALSTTEAEYVAVTEASKELIWLQGLLTELGFIQERTVLHSDSQSAIHLAKNSTFHSRTKHIDLRYHFIRSLLENEVLMLRKILGSKNPADMLTKVVTTEKLRLCSTSIGLQE</sequence>
<accession>A0A0L9V7E2</accession>
<protein>
    <recommendedName>
        <fullName evidence="3">Reverse transcriptase Ty1/copia-type domain-containing protein</fullName>
    </recommendedName>
</protein>
<dbReference type="PANTHER" id="PTHR11439">
    <property type="entry name" value="GAG-POL-RELATED RETROTRANSPOSON"/>
    <property type="match status" value="1"/>
</dbReference>
<dbReference type="Gramene" id="KOM50961">
    <property type="protein sequence ID" value="KOM50961"/>
    <property type="gene ID" value="LR48_Vigan08g178800"/>
</dbReference>
<gene>
    <name evidence="1" type="ORF">LR48_Vigan08g178800</name>
</gene>
<dbReference type="CDD" id="cd09272">
    <property type="entry name" value="RNase_HI_RT_Ty1"/>
    <property type="match status" value="1"/>
</dbReference>
<dbReference type="InterPro" id="IPR043502">
    <property type="entry name" value="DNA/RNA_pol_sf"/>
</dbReference>
<evidence type="ECO:0008006" key="3">
    <source>
        <dbReference type="Google" id="ProtNLM"/>
    </source>
</evidence>
<dbReference type="PANTHER" id="PTHR11439:SF467">
    <property type="entry name" value="INTEGRASE CATALYTIC DOMAIN-CONTAINING PROTEIN"/>
    <property type="match status" value="1"/>
</dbReference>
<dbReference type="Proteomes" id="UP000053144">
    <property type="component" value="Chromosome 8"/>
</dbReference>
<proteinExistence type="predicted"/>
<dbReference type="AlphaFoldDB" id="A0A0L9V7E2"/>
<name>A0A0L9V7E2_PHAAN</name>
<organism evidence="1 2">
    <name type="scientific">Phaseolus angularis</name>
    <name type="common">Azuki bean</name>
    <name type="synonym">Vigna angularis</name>
    <dbReference type="NCBI Taxonomy" id="3914"/>
    <lineage>
        <taxon>Eukaryota</taxon>
        <taxon>Viridiplantae</taxon>
        <taxon>Streptophyta</taxon>
        <taxon>Embryophyta</taxon>
        <taxon>Tracheophyta</taxon>
        <taxon>Spermatophyta</taxon>
        <taxon>Magnoliopsida</taxon>
        <taxon>eudicotyledons</taxon>
        <taxon>Gunneridae</taxon>
        <taxon>Pentapetalae</taxon>
        <taxon>rosids</taxon>
        <taxon>fabids</taxon>
        <taxon>Fabales</taxon>
        <taxon>Fabaceae</taxon>
        <taxon>Papilionoideae</taxon>
        <taxon>50 kb inversion clade</taxon>
        <taxon>NPAAA clade</taxon>
        <taxon>indigoferoid/millettioid clade</taxon>
        <taxon>Phaseoleae</taxon>
        <taxon>Vigna</taxon>
    </lineage>
</organism>